<dbReference type="InterPro" id="IPR025597">
    <property type="entry name" value="DUF4345"/>
</dbReference>
<organism evidence="2 3">
    <name type="scientific">Prauserella alba</name>
    <dbReference type="NCBI Taxonomy" id="176898"/>
    <lineage>
        <taxon>Bacteria</taxon>
        <taxon>Bacillati</taxon>
        <taxon>Actinomycetota</taxon>
        <taxon>Actinomycetes</taxon>
        <taxon>Pseudonocardiales</taxon>
        <taxon>Pseudonocardiaceae</taxon>
        <taxon>Prauserella</taxon>
    </lineage>
</organism>
<dbReference type="Pfam" id="PF14248">
    <property type="entry name" value="DUF4345"/>
    <property type="match status" value="1"/>
</dbReference>
<feature type="transmembrane region" description="Helical" evidence="1">
    <location>
        <begin position="66"/>
        <end position="84"/>
    </location>
</feature>
<feature type="transmembrane region" description="Helical" evidence="1">
    <location>
        <begin position="6"/>
        <end position="27"/>
    </location>
</feature>
<comment type="caution">
    <text evidence="2">The sequence shown here is derived from an EMBL/GenBank/DDBJ whole genome shotgun (WGS) entry which is preliminary data.</text>
</comment>
<protein>
    <submittedName>
        <fullName evidence="2">DUF4345 domain-containing protein</fullName>
    </submittedName>
</protein>
<keyword evidence="1" id="KW-1133">Transmembrane helix</keyword>
<evidence type="ECO:0000313" key="2">
    <source>
        <dbReference type="EMBL" id="GAA1207107.1"/>
    </source>
</evidence>
<proteinExistence type="predicted"/>
<feature type="transmembrane region" description="Helical" evidence="1">
    <location>
        <begin position="90"/>
        <end position="110"/>
    </location>
</feature>
<evidence type="ECO:0000313" key="3">
    <source>
        <dbReference type="Proteomes" id="UP001500467"/>
    </source>
</evidence>
<evidence type="ECO:0000256" key="1">
    <source>
        <dbReference type="SAM" id="Phobius"/>
    </source>
</evidence>
<dbReference type="EMBL" id="BAAALM010000008">
    <property type="protein sequence ID" value="GAA1207107.1"/>
    <property type="molecule type" value="Genomic_DNA"/>
</dbReference>
<name>A0ABN1VDZ5_9PSEU</name>
<feature type="transmembrane region" description="Helical" evidence="1">
    <location>
        <begin position="122"/>
        <end position="139"/>
    </location>
</feature>
<keyword evidence="3" id="KW-1185">Reference proteome</keyword>
<reference evidence="2 3" key="1">
    <citation type="journal article" date="2019" name="Int. J. Syst. Evol. Microbiol.">
        <title>The Global Catalogue of Microorganisms (GCM) 10K type strain sequencing project: providing services to taxonomists for standard genome sequencing and annotation.</title>
        <authorList>
            <consortium name="The Broad Institute Genomics Platform"/>
            <consortium name="The Broad Institute Genome Sequencing Center for Infectious Disease"/>
            <person name="Wu L."/>
            <person name="Ma J."/>
        </authorList>
    </citation>
    <scope>NUCLEOTIDE SEQUENCE [LARGE SCALE GENOMIC DNA]</scope>
    <source>
        <strain evidence="2 3">JCM 13022</strain>
    </source>
</reference>
<dbReference type="Proteomes" id="UP001500467">
    <property type="component" value="Unassembled WGS sequence"/>
</dbReference>
<dbReference type="RefSeq" id="WP_253858658.1">
    <property type="nucleotide sequence ID" value="NZ_BAAALM010000008.1"/>
</dbReference>
<accession>A0ABN1VDZ5</accession>
<sequence>MPTALIGIVGMFFLGMGCVALAALGFVPRQFGMSIGGEPGDSDARAPHVGECTSRGGDAGRAEVRAVYGGFGLSMAAILGLALYDDSLRGGIVVMVGAALAGMTGGRVLSALLGDRTRFYPNWFYFGVEAFAAAALLLAA</sequence>
<keyword evidence="1" id="KW-0812">Transmembrane</keyword>
<gene>
    <name evidence="2" type="ORF">GCM10009675_28060</name>
</gene>
<keyword evidence="1" id="KW-0472">Membrane</keyword>